<evidence type="ECO:0000313" key="2">
    <source>
        <dbReference type="EMBL" id="KKM83297.1"/>
    </source>
</evidence>
<dbReference type="SUPFAM" id="SSF103481">
    <property type="entry name" value="Multidrug resistance efflux transporter EmrE"/>
    <property type="match status" value="2"/>
</dbReference>
<feature type="transmembrane region" description="Helical" evidence="1">
    <location>
        <begin position="148"/>
        <end position="169"/>
    </location>
</feature>
<comment type="caution">
    <text evidence="2">The sequence shown here is derived from an EMBL/GenBank/DDBJ whole genome shotgun (WGS) entry which is preliminary data.</text>
</comment>
<dbReference type="Gene3D" id="1.10.3730.20">
    <property type="match status" value="1"/>
</dbReference>
<feature type="transmembrane region" description="Helical" evidence="1">
    <location>
        <begin position="259"/>
        <end position="277"/>
    </location>
</feature>
<dbReference type="EMBL" id="LAZR01007735">
    <property type="protein sequence ID" value="KKM83297.1"/>
    <property type="molecule type" value="Genomic_DNA"/>
</dbReference>
<evidence type="ECO:0008006" key="3">
    <source>
        <dbReference type="Google" id="ProtNLM"/>
    </source>
</evidence>
<organism evidence="2">
    <name type="scientific">marine sediment metagenome</name>
    <dbReference type="NCBI Taxonomy" id="412755"/>
    <lineage>
        <taxon>unclassified sequences</taxon>
        <taxon>metagenomes</taxon>
        <taxon>ecological metagenomes</taxon>
    </lineage>
</organism>
<proteinExistence type="predicted"/>
<feature type="transmembrane region" description="Helical" evidence="1">
    <location>
        <begin position="283"/>
        <end position="301"/>
    </location>
</feature>
<sequence>MSVIAAILLLISSFTHAGWNFLSKKAHPSIAFFFVANTTGIILPLAILPLYLNKIELVPLTVWIFVVISGFFLATYMAALSGSYRTGDLSIAYPLARGLPVIFVFIITFLLGNGKPLGVWCIIGILIVVFGCISLPMKAFDEFHISRYKNLSCFLAVLAAVGITGYTVTDDTALRYLRELPGNQFRPIDATLVYLLLEGSACSLWLGIFLLFDPRERKGFYDVVPYLKGSAAITGIGISLTYGMVLAAMNYVTNVSYVAAFRQLSIPVGALLGMVLLKEPRYFPKLVGITIIFVGLGLVGIG</sequence>
<feature type="transmembrane region" description="Helical" evidence="1">
    <location>
        <begin position="60"/>
        <end position="79"/>
    </location>
</feature>
<dbReference type="InterPro" id="IPR037185">
    <property type="entry name" value="EmrE-like"/>
</dbReference>
<protein>
    <recommendedName>
        <fullName evidence="3">EamA domain-containing protein</fullName>
    </recommendedName>
</protein>
<reference evidence="2" key="1">
    <citation type="journal article" date="2015" name="Nature">
        <title>Complex archaea that bridge the gap between prokaryotes and eukaryotes.</title>
        <authorList>
            <person name="Spang A."/>
            <person name="Saw J.H."/>
            <person name="Jorgensen S.L."/>
            <person name="Zaremba-Niedzwiedzka K."/>
            <person name="Martijn J."/>
            <person name="Lind A.E."/>
            <person name="van Eijk R."/>
            <person name="Schleper C."/>
            <person name="Guy L."/>
            <person name="Ettema T.J."/>
        </authorList>
    </citation>
    <scope>NUCLEOTIDE SEQUENCE</scope>
</reference>
<feature type="transmembrane region" description="Helical" evidence="1">
    <location>
        <begin position="91"/>
        <end position="110"/>
    </location>
</feature>
<dbReference type="AlphaFoldDB" id="A0A0F9NPV5"/>
<accession>A0A0F9NPV5</accession>
<feature type="transmembrane region" description="Helical" evidence="1">
    <location>
        <begin position="190"/>
        <end position="212"/>
    </location>
</feature>
<keyword evidence="1" id="KW-0812">Transmembrane</keyword>
<gene>
    <name evidence="2" type="ORF">LCGC14_1310870</name>
</gene>
<evidence type="ECO:0000256" key="1">
    <source>
        <dbReference type="SAM" id="Phobius"/>
    </source>
</evidence>
<feature type="transmembrane region" description="Helical" evidence="1">
    <location>
        <begin position="117"/>
        <end position="136"/>
    </location>
</feature>
<keyword evidence="1" id="KW-1133">Transmembrane helix</keyword>
<name>A0A0F9NPV5_9ZZZZ</name>
<feature type="transmembrane region" description="Helical" evidence="1">
    <location>
        <begin position="27"/>
        <end position="48"/>
    </location>
</feature>
<feature type="transmembrane region" description="Helical" evidence="1">
    <location>
        <begin position="232"/>
        <end position="252"/>
    </location>
</feature>
<keyword evidence="1" id="KW-0472">Membrane</keyword>